<reference evidence="1" key="1">
    <citation type="submission" date="2021-03" db="EMBL/GenBank/DDBJ databases">
        <title>Draft genome sequence of rust myrtle Austropuccinia psidii MF-1, a brazilian biotype.</title>
        <authorList>
            <person name="Quecine M.C."/>
            <person name="Pachon D.M.R."/>
            <person name="Bonatelli M.L."/>
            <person name="Correr F.H."/>
            <person name="Franceschini L.M."/>
            <person name="Leite T.F."/>
            <person name="Margarido G.R.A."/>
            <person name="Almeida C.A."/>
            <person name="Ferrarezi J.A."/>
            <person name="Labate C.A."/>
        </authorList>
    </citation>
    <scope>NUCLEOTIDE SEQUENCE</scope>
    <source>
        <strain evidence="1">MF-1</strain>
    </source>
</reference>
<comment type="caution">
    <text evidence="1">The sequence shown here is derived from an EMBL/GenBank/DDBJ whole genome shotgun (WGS) entry which is preliminary data.</text>
</comment>
<evidence type="ECO:0000313" key="1">
    <source>
        <dbReference type="EMBL" id="MBW0524545.1"/>
    </source>
</evidence>
<dbReference type="Proteomes" id="UP000765509">
    <property type="component" value="Unassembled WGS sequence"/>
</dbReference>
<sequence length="93" mass="10448">MSIINLQIPKEKAKENVVEQIKTELTDDSLILGKGGGAAAIQKKRQNKKTAYVERDELLTNSEAELMAFYLFQEHQVNHINNHGPPLYCNLPG</sequence>
<proteinExistence type="predicted"/>
<organism evidence="1 2">
    <name type="scientific">Austropuccinia psidii MF-1</name>
    <dbReference type="NCBI Taxonomy" id="1389203"/>
    <lineage>
        <taxon>Eukaryota</taxon>
        <taxon>Fungi</taxon>
        <taxon>Dikarya</taxon>
        <taxon>Basidiomycota</taxon>
        <taxon>Pucciniomycotina</taxon>
        <taxon>Pucciniomycetes</taxon>
        <taxon>Pucciniales</taxon>
        <taxon>Sphaerophragmiaceae</taxon>
        <taxon>Austropuccinia</taxon>
    </lineage>
</organism>
<evidence type="ECO:0000313" key="2">
    <source>
        <dbReference type="Proteomes" id="UP000765509"/>
    </source>
</evidence>
<dbReference type="AlphaFoldDB" id="A0A9Q3I2Y9"/>
<keyword evidence="2" id="KW-1185">Reference proteome</keyword>
<dbReference type="EMBL" id="AVOT02031125">
    <property type="protein sequence ID" value="MBW0524545.1"/>
    <property type="molecule type" value="Genomic_DNA"/>
</dbReference>
<gene>
    <name evidence="1" type="ORF">O181_064260</name>
</gene>
<name>A0A9Q3I2Y9_9BASI</name>
<protein>
    <submittedName>
        <fullName evidence="1">Uncharacterized protein</fullName>
    </submittedName>
</protein>
<accession>A0A9Q3I2Y9</accession>